<sequence length="290" mass="31899">MLSSIRTSTEKLDAIAIEVTDVDEETYSLFSHALPSTNLGMVDAKSSMITIEVAGNTYEIRQSPGLLTSSNSEGTTGAALWKISPLIAEWLADRDNALRTTGILHAQATVIELGCGITGLIGLALSRLVATYILTDQKSVLKLLQENIKTNLSSLNRDKNASRSSQKHKASSRNNLDVRAIELNWETDGIDVLNDALPVDQSIDLVVVCDCVFNDFLLEPLVTMCTKLCSRHREKPTILLIAQQLRSDEVFSAFLTILSRSFRVWRFSDNYLPNSLQEGTGFATHVAVLK</sequence>
<dbReference type="SUPFAM" id="SSF53335">
    <property type="entry name" value="S-adenosyl-L-methionine-dependent methyltransferases"/>
    <property type="match status" value="1"/>
</dbReference>
<dbReference type="InterPro" id="IPR029063">
    <property type="entry name" value="SAM-dependent_MTases_sf"/>
</dbReference>
<evidence type="ECO:0000313" key="1">
    <source>
        <dbReference type="EMBL" id="KAK5086390.1"/>
    </source>
</evidence>
<reference evidence="1 2" key="1">
    <citation type="submission" date="2023-08" db="EMBL/GenBank/DDBJ databases">
        <title>Black Yeasts Isolated from many extreme environments.</title>
        <authorList>
            <person name="Coleine C."/>
            <person name="Stajich J.E."/>
            <person name="Selbmann L."/>
        </authorList>
    </citation>
    <scope>NUCLEOTIDE SEQUENCE [LARGE SCALE GENOMIC DNA]</scope>
    <source>
        <strain evidence="1 2">CCFEE 5910</strain>
    </source>
</reference>
<proteinExistence type="predicted"/>
<dbReference type="Pfam" id="PF10294">
    <property type="entry name" value="Methyltransf_16"/>
    <property type="match status" value="1"/>
</dbReference>
<comment type="caution">
    <text evidence="1">The sequence shown here is derived from an EMBL/GenBank/DDBJ whole genome shotgun (WGS) entry which is preliminary data.</text>
</comment>
<protein>
    <submittedName>
        <fullName evidence="1">Ribosomal protein lysine methyltransferase</fullName>
    </submittedName>
</protein>
<evidence type="ECO:0000313" key="2">
    <source>
        <dbReference type="Proteomes" id="UP001309876"/>
    </source>
</evidence>
<organism evidence="1 2">
    <name type="scientific">Lithohypha guttulata</name>
    <dbReference type="NCBI Taxonomy" id="1690604"/>
    <lineage>
        <taxon>Eukaryota</taxon>
        <taxon>Fungi</taxon>
        <taxon>Dikarya</taxon>
        <taxon>Ascomycota</taxon>
        <taxon>Pezizomycotina</taxon>
        <taxon>Eurotiomycetes</taxon>
        <taxon>Chaetothyriomycetidae</taxon>
        <taxon>Chaetothyriales</taxon>
        <taxon>Trichomeriaceae</taxon>
        <taxon>Lithohypha</taxon>
    </lineage>
</organism>
<keyword evidence="1" id="KW-0689">Ribosomal protein</keyword>
<keyword evidence="1" id="KW-0808">Transferase</keyword>
<keyword evidence="1" id="KW-0489">Methyltransferase</keyword>
<accession>A0AAN7T0D1</accession>
<dbReference type="AlphaFoldDB" id="A0AAN7T0D1"/>
<dbReference type="GO" id="GO:0032259">
    <property type="term" value="P:methylation"/>
    <property type="evidence" value="ECO:0007669"/>
    <property type="project" value="UniProtKB-KW"/>
</dbReference>
<dbReference type="GO" id="GO:0032991">
    <property type="term" value="C:protein-containing complex"/>
    <property type="evidence" value="ECO:0007669"/>
    <property type="project" value="TreeGrafter"/>
</dbReference>
<name>A0AAN7T0D1_9EURO</name>
<dbReference type="GO" id="GO:0008757">
    <property type="term" value="F:S-adenosylmethionine-dependent methyltransferase activity"/>
    <property type="evidence" value="ECO:0007669"/>
    <property type="project" value="UniProtKB-ARBA"/>
</dbReference>
<keyword evidence="1" id="KW-0687">Ribonucleoprotein</keyword>
<dbReference type="Gene3D" id="3.40.50.150">
    <property type="entry name" value="Vaccinia Virus protein VP39"/>
    <property type="match status" value="1"/>
</dbReference>
<dbReference type="InterPro" id="IPR019410">
    <property type="entry name" value="Methyltransf_16"/>
</dbReference>
<dbReference type="EMBL" id="JAVRRJ010000003">
    <property type="protein sequence ID" value="KAK5086390.1"/>
    <property type="molecule type" value="Genomic_DNA"/>
</dbReference>
<dbReference type="GO" id="GO:0005840">
    <property type="term" value="C:ribosome"/>
    <property type="evidence" value="ECO:0007669"/>
    <property type="project" value="UniProtKB-KW"/>
</dbReference>
<dbReference type="Proteomes" id="UP001309876">
    <property type="component" value="Unassembled WGS sequence"/>
</dbReference>
<keyword evidence="2" id="KW-1185">Reference proteome</keyword>
<dbReference type="PANTHER" id="PTHR14614">
    <property type="entry name" value="HEPATOCELLULAR CARCINOMA-ASSOCIATED ANTIGEN"/>
    <property type="match status" value="1"/>
</dbReference>
<gene>
    <name evidence="1" type="primary">RKM5</name>
    <name evidence="1" type="ORF">LTR05_003558</name>
</gene>
<dbReference type="PANTHER" id="PTHR14614:SF109">
    <property type="entry name" value="RIBOSOMAL LYSINE N-METHYLTRANSFERASE 5"/>
    <property type="match status" value="1"/>
</dbReference>
<dbReference type="GO" id="GO:0005829">
    <property type="term" value="C:cytosol"/>
    <property type="evidence" value="ECO:0007669"/>
    <property type="project" value="TreeGrafter"/>
</dbReference>